<dbReference type="Pfam" id="PF00239">
    <property type="entry name" value="Resolvase"/>
    <property type="match status" value="1"/>
</dbReference>
<dbReference type="InterPro" id="IPR006119">
    <property type="entry name" value="Resolv_N"/>
</dbReference>
<dbReference type="PANTHER" id="PTHR30461:SF23">
    <property type="entry name" value="DNA RECOMBINASE-RELATED"/>
    <property type="match status" value="1"/>
</dbReference>
<organism evidence="3 4">
    <name type="scientific">Trichococcus pasteurii</name>
    <dbReference type="NCBI Taxonomy" id="43064"/>
    <lineage>
        <taxon>Bacteria</taxon>
        <taxon>Bacillati</taxon>
        <taxon>Bacillota</taxon>
        <taxon>Bacilli</taxon>
        <taxon>Lactobacillales</taxon>
        <taxon>Carnobacteriaceae</taxon>
        <taxon>Trichococcus</taxon>
    </lineage>
</organism>
<evidence type="ECO:0000313" key="3">
    <source>
        <dbReference type="EMBL" id="SLM51020.1"/>
    </source>
</evidence>
<name>A0A1W1IDF4_9LACT</name>
<protein>
    <submittedName>
        <fullName evidence="3">Recombinase</fullName>
    </submittedName>
</protein>
<proteinExistence type="predicted"/>
<feature type="domain" description="Resolvase/invertase-type recombinase catalytic" evidence="1">
    <location>
        <begin position="1"/>
        <end position="154"/>
    </location>
</feature>
<sequence>MLFAYLRTSVQKKNKISIEMQLAAIKEKSADLQLPELQESKIFEDCGISGAKLEERKGLQELLTILQEPSSRYSTLMVYRFDRLSRDVGIMLKIMEVLENNEIRLISVMESSLNSDNIPMQKMLVHVHALVAQFERDMIIENVNMGLAQKRREGKPLSPNVPFGYRYSQDELLPVETELKVVRYIYDLYLTGEFGYEKIVNQLTKRNFIFNGRPFVETDIHRILSNKTYYGIFKGSGVGGEYKGSHVTVVSEEEYVTVQKIRRRKQSPKVSTRKNWLRQKLTCPCCNQKLTPKMKRNNKIEYHYYYCANPQCKERVIHADTVEKEVKKAVIQFLVQSQVLEQMVGEIESRQCEEFTQSKREQLQQARRKERLLLQFEEGSIGPEEFSKAYSALRQVSSTTNRKPKVTVRRKDLEALLEQKNQIKKQMLPEKFYFDLVERVNMDEKYRIKGIYLKNLKINIIEQEEIKL</sequence>
<dbReference type="InterPro" id="IPR036162">
    <property type="entry name" value="Resolvase-like_N_sf"/>
</dbReference>
<feature type="domain" description="Recombinase" evidence="2">
    <location>
        <begin position="162"/>
        <end position="268"/>
    </location>
</feature>
<keyword evidence="4" id="KW-1185">Reference proteome</keyword>
<dbReference type="Pfam" id="PF13408">
    <property type="entry name" value="Zn_ribbon_recom"/>
    <property type="match status" value="1"/>
</dbReference>
<dbReference type="CDD" id="cd03768">
    <property type="entry name" value="SR_ResInv"/>
    <property type="match status" value="1"/>
</dbReference>
<evidence type="ECO:0000313" key="4">
    <source>
        <dbReference type="Proteomes" id="UP000195985"/>
    </source>
</evidence>
<dbReference type="Gene3D" id="3.90.1750.20">
    <property type="entry name" value="Putative Large Serine Recombinase, Chain B, Domain 2"/>
    <property type="match status" value="1"/>
</dbReference>
<dbReference type="InterPro" id="IPR038109">
    <property type="entry name" value="DNA_bind_recomb_sf"/>
</dbReference>
<dbReference type="PROSITE" id="PS51737">
    <property type="entry name" value="RECOMBINASE_DNA_BIND"/>
    <property type="match status" value="1"/>
</dbReference>
<dbReference type="Gene3D" id="3.40.50.1390">
    <property type="entry name" value="Resolvase, N-terminal catalytic domain"/>
    <property type="match status" value="1"/>
</dbReference>
<dbReference type="EMBL" id="FWEY01000002">
    <property type="protein sequence ID" value="SLM51020.1"/>
    <property type="molecule type" value="Genomic_DNA"/>
</dbReference>
<dbReference type="SUPFAM" id="SSF53041">
    <property type="entry name" value="Resolvase-like"/>
    <property type="match status" value="1"/>
</dbReference>
<dbReference type="SMART" id="SM00857">
    <property type="entry name" value="Resolvase"/>
    <property type="match status" value="1"/>
</dbReference>
<dbReference type="GO" id="GO:0000150">
    <property type="term" value="F:DNA strand exchange activity"/>
    <property type="evidence" value="ECO:0007669"/>
    <property type="project" value="InterPro"/>
</dbReference>
<dbReference type="InterPro" id="IPR050639">
    <property type="entry name" value="SSR_resolvase"/>
</dbReference>
<gene>
    <name evidence="3" type="ORF">TPAS_695</name>
</gene>
<dbReference type="GO" id="GO:0003677">
    <property type="term" value="F:DNA binding"/>
    <property type="evidence" value="ECO:0007669"/>
    <property type="project" value="InterPro"/>
</dbReference>
<evidence type="ECO:0000259" key="2">
    <source>
        <dbReference type="PROSITE" id="PS51737"/>
    </source>
</evidence>
<dbReference type="RefSeq" id="WP_086941904.1">
    <property type="nucleotide sequence ID" value="NZ_FONM01000028.1"/>
</dbReference>
<dbReference type="AlphaFoldDB" id="A0A1W1IDF4"/>
<dbReference type="PROSITE" id="PS51736">
    <property type="entry name" value="RECOMBINASES_3"/>
    <property type="match status" value="1"/>
</dbReference>
<dbReference type="STRING" id="43064.SAMN04488086_12813"/>
<accession>A0A1W1IDF4</accession>
<dbReference type="Proteomes" id="UP000195985">
    <property type="component" value="Unassembled WGS sequence"/>
</dbReference>
<dbReference type="PANTHER" id="PTHR30461">
    <property type="entry name" value="DNA-INVERTASE FROM LAMBDOID PROPHAGE"/>
    <property type="match status" value="1"/>
</dbReference>
<reference evidence="4" key="1">
    <citation type="submission" date="2016-04" db="EMBL/GenBank/DDBJ databases">
        <authorList>
            <person name="Strepis N."/>
        </authorList>
    </citation>
    <scope>NUCLEOTIDE SEQUENCE [LARGE SCALE GENOMIC DNA]</scope>
</reference>
<dbReference type="OrthoDB" id="9797501at2"/>
<dbReference type="InterPro" id="IPR011109">
    <property type="entry name" value="DNA_bind_recombinase_dom"/>
</dbReference>
<dbReference type="Pfam" id="PF07508">
    <property type="entry name" value="Recombinase"/>
    <property type="match status" value="1"/>
</dbReference>
<evidence type="ECO:0000259" key="1">
    <source>
        <dbReference type="PROSITE" id="PS51736"/>
    </source>
</evidence>
<dbReference type="InterPro" id="IPR025827">
    <property type="entry name" value="Zn_ribbon_recom_dom"/>
</dbReference>